<gene>
    <name evidence="3" type="ORF">AK830_g8019</name>
</gene>
<evidence type="ECO:0000256" key="1">
    <source>
        <dbReference type="SAM" id="Coils"/>
    </source>
</evidence>
<comment type="caution">
    <text evidence="3">The sequence shown here is derived from an EMBL/GenBank/DDBJ whole genome shotgun (WGS) entry which is preliminary data.</text>
</comment>
<feature type="coiled-coil region" evidence="1">
    <location>
        <begin position="447"/>
        <end position="481"/>
    </location>
</feature>
<feature type="compositionally biased region" description="Polar residues" evidence="2">
    <location>
        <begin position="229"/>
        <end position="243"/>
    </location>
</feature>
<feature type="region of interest" description="Disordered" evidence="2">
    <location>
        <begin position="719"/>
        <end position="804"/>
    </location>
</feature>
<feature type="region of interest" description="Disordered" evidence="2">
    <location>
        <begin position="110"/>
        <end position="251"/>
    </location>
</feature>
<proteinExistence type="predicted"/>
<dbReference type="Proteomes" id="UP000050424">
    <property type="component" value="Unassembled WGS sequence"/>
</dbReference>
<feature type="compositionally biased region" description="Basic and acidic residues" evidence="2">
    <location>
        <begin position="165"/>
        <end position="174"/>
    </location>
</feature>
<evidence type="ECO:0000313" key="4">
    <source>
        <dbReference type="Proteomes" id="UP000050424"/>
    </source>
</evidence>
<reference evidence="3 4" key="1">
    <citation type="submission" date="2015-09" db="EMBL/GenBank/DDBJ databases">
        <title>Draft genome of a European isolate of the apple canker pathogen Neonectria ditissima.</title>
        <authorList>
            <person name="Gomez-Cortecero A."/>
            <person name="Harrison R.J."/>
            <person name="Armitage A.D."/>
        </authorList>
    </citation>
    <scope>NUCLEOTIDE SEQUENCE [LARGE SCALE GENOMIC DNA]</scope>
    <source>
        <strain evidence="3 4">R09/05</strain>
    </source>
</reference>
<feature type="compositionally biased region" description="Polar residues" evidence="2">
    <location>
        <begin position="176"/>
        <end position="193"/>
    </location>
</feature>
<dbReference type="AlphaFoldDB" id="A0A0P7BCD4"/>
<accession>A0A0P7BCD4</accession>
<dbReference type="EMBL" id="LKCW01000131">
    <property type="protein sequence ID" value="KPM38530.1"/>
    <property type="molecule type" value="Genomic_DNA"/>
</dbReference>
<feature type="compositionally biased region" description="Low complexity" evidence="2">
    <location>
        <begin position="736"/>
        <end position="752"/>
    </location>
</feature>
<sequence>MIYNSSTDKLAPSLASRDRDRWRGVRPKHERRLVWVEVLDAEKAVRKRWKKLIRANPAEIEKLCANATSDRRELYRAFFELEEKYRSLNNTPEQDAIHEAAAQGMALMTDQDGSYNPVDEYGNPLPPFIPPTTPGPSTMDESPRPSHGEAELSQELSLNPLPVDESPRTSHGEAELSQQNELSPSPNRCSSDQLQEEAAVNSQVDYSDPKSRKLSKRLRGETPEPASPLFQQRLNSMNENGPQESEGEKQQADKYTNFGYWRFANKPTGAKLWPYEDALFALQKEFESCGLQFDGEDPSSNQPLAELYTDVKDTLFDFYMPKDPFTHERSARDLTKTRAEAGFIRSVKNSAKEAAIAYVNGRHGASRGSQKHWRSLVPSHHLVLAVRFTDPFGALNSTISGCLGTIGMGHLISIVQPSGNASGMPAGLSNESTGIAIAAANTAADALTKVETMNEALEITAQDLRTEIDDGGAKVDALEEMIVRHHALLEQCGETLNLATDANTATNSNLSTVADRITKLERGSETPILSKDEAEKFFTATTSNLNMVVDRMTKLEAERNTPVLSKDEVEKLFTMTNSNLKMVVARMTKLEGERNSPVLSKDVVDKFFTATTSTLSMVVDRITKLEGERQTPVLSNDKVDLRVVLDRITKLEKGNKEQVLPKNEADKSLTITNSNFKTLLKRIAKLERGSKTSFLSKEAVDKLFKDITPRIQSLVASAPAIPPTVGNPIRKPPKSPVRVSSPKVSNRFAAKNASKEKEAEQAKKRPASTEQPGEQPTAIRKKIKLRPELDKDLGNIFKKSTTKE</sequence>
<evidence type="ECO:0000256" key="2">
    <source>
        <dbReference type="SAM" id="MobiDB-lite"/>
    </source>
</evidence>
<keyword evidence="4" id="KW-1185">Reference proteome</keyword>
<feature type="compositionally biased region" description="Basic and acidic residues" evidence="2">
    <location>
        <begin position="141"/>
        <end position="150"/>
    </location>
</feature>
<feature type="compositionally biased region" description="Pro residues" evidence="2">
    <location>
        <begin position="124"/>
        <end position="134"/>
    </location>
</feature>
<evidence type="ECO:0000313" key="3">
    <source>
        <dbReference type="EMBL" id="KPM38530.1"/>
    </source>
</evidence>
<keyword evidence="1" id="KW-0175">Coiled coil</keyword>
<protein>
    <submittedName>
        <fullName evidence="3">Uncharacterized protein</fullName>
    </submittedName>
</protein>
<feature type="compositionally biased region" description="Basic and acidic residues" evidence="2">
    <location>
        <begin position="753"/>
        <end position="763"/>
    </location>
</feature>
<organism evidence="3 4">
    <name type="scientific">Neonectria ditissima</name>
    <dbReference type="NCBI Taxonomy" id="78410"/>
    <lineage>
        <taxon>Eukaryota</taxon>
        <taxon>Fungi</taxon>
        <taxon>Dikarya</taxon>
        <taxon>Ascomycota</taxon>
        <taxon>Pezizomycotina</taxon>
        <taxon>Sordariomycetes</taxon>
        <taxon>Hypocreomycetidae</taxon>
        <taxon>Hypocreales</taxon>
        <taxon>Nectriaceae</taxon>
        <taxon>Neonectria</taxon>
    </lineage>
</organism>
<name>A0A0P7BCD4_9HYPO</name>
<dbReference type="OrthoDB" id="5105299at2759"/>